<dbReference type="RefSeq" id="WP_419189125.1">
    <property type="nucleotide sequence ID" value="NZ_CP036526.1"/>
</dbReference>
<dbReference type="EMBL" id="CP036526">
    <property type="protein sequence ID" value="QDT11861.1"/>
    <property type="molecule type" value="Genomic_DNA"/>
</dbReference>
<reference evidence="1 2" key="1">
    <citation type="submission" date="2019-02" db="EMBL/GenBank/DDBJ databases">
        <title>Deep-cultivation of Planctomycetes and their phenomic and genomic characterization uncovers novel biology.</title>
        <authorList>
            <person name="Wiegand S."/>
            <person name="Jogler M."/>
            <person name="Boedeker C."/>
            <person name="Pinto D."/>
            <person name="Vollmers J."/>
            <person name="Rivas-Marin E."/>
            <person name="Kohn T."/>
            <person name="Peeters S.H."/>
            <person name="Heuer A."/>
            <person name="Rast P."/>
            <person name="Oberbeckmann S."/>
            <person name="Bunk B."/>
            <person name="Jeske O."/>
            <person name="Meyerdierks A."/>
            <person name="Storesund J.E."/>
            <person name="Kallscheuer N."/>
            <person name="Luecker S."/>
            <person name="Lage O.M."/>
            <person name="Pohl T."/>
            <person name="Merkel B.J."/>
            <person name="Hornburger P."/>
            <person name="Mueller R.-W."/>
            <person name="Bruemmer F."/>
            <person name="Labrenz M."/>
            <person name="Spormann A.M."/>
            <person name="Op den Camp H."/>
            <person name="Overmann J."/>
            <person name="Amann R."/>
            <person name="Jetten M.S.M."/>
            <person name="Mascher T."/>
            <person name="Medema M.H."/>
            <person name="Devos D.P."/>
            <person name="Kaster A.-K."/>
            <person name="Ovreas L."/>
            <person name="Rohde M."/>
            <person name="Galperin M.Y."/>
            <person name="Jogler C."/>
        </authorList>
    </citation>
    <scope>NUCLEOTIDE SEQUENCE [LARGE SCALE GENOMIC DNA]</scope>
    <source>
        <strain evidence="1 2">K23_9</strain>
    </source>
</reference>
<accession>A0A517NXK6</accession>
<dbReference type="AlphaFoldDB" id="A0A517NXK6"/>
<organism evidence="1 2">
    <name type="scientific">Stieleria marina</name>
    <dbReference type="NCBI Taxonomy" id="1930275"/>
    <lineage>
        <taxon>Bacteria</taxon>
        <taxon>Pseudomonadati</taxon>
        <taxon>Planctomycetota</taxon>
        <taxon>Planctomycetia</taxon>
        <taxon>Pirellulales</taxon>
        <taxon>Pirellulaceae</taxon>
        <taxon>Stieleria</taxon>
    </lineage>
</organism>
<dbReference type="Pfam" id="PF07643">
    <property type="entry name" value="DUF1598"/>
    <property type="match status" value="1"/>
</dbReference>
<name>A0A517NXK6_9BACT</name>
<dbReference type="InterPro" id="IPR011487">
    <property type="entry name" value="DUF1598"/>
</dbReference>
<evidence type="ECO:0008006" key="3">
    <source>
        <dbReference type="Google" id="ProtNLM"/>
    </source>
</evidence>
<gene>
    <name evidence="1" type="ORF">K239x_38630</name>
</gene>
<sequence length="467" mass="50902">MQPSHLSTRRAGFHRNLARIVVGASVCVMCLAATVHGGGFNNNNGRAVGGVMIDASGIVRTATVDEKMDLANVMRGVVDQPQGEMAEVAELRMISLRKLQAAISESRKDGAPLPESISFLAGLQRIQYVFVDKENKDIIVAGPAEPWKLMDDGSVVGTQSGGAVLRLEDLVVALQSVEAARTEGITCSIEPTAEGRQRLAKLMRSIKLRPGQSPAVYEESMKQAFGLQTISLTGVPQDSRYARTLIAADYEMKRLAMALAQSPVTELPSYLQMAKNGRQNASQNPRWWMACNYDAMSRSEDKLSWKLTGQGVKTLTEQDVIDNDGKAKRGGRADKIAQSWADKMTENYEQLSRKVSVFGDLRNAMDLSVVATLIVQEELDKRAGLDLSVLSQPNDDIELVSYTLPKAVSPECSFVRGRSGWVVTASGGVDVNAFDIVQNQKTDDTAMTKLRSTALASTDSAAWWWNK</sequence>
<dbReference type="Proteomes" id="UP000319817">
    <property type="component" value="Chromosome"/>
</dbReference>
<proteinExistence type="predicted"/>
<evidence type="ECO:0000313" key="1">
    <source>
        <dbReference type="EMBL" id="QDT11861.1"/>
    </source>
</evidence>
<evidence type="ECO:0000313" key="2">
    <source>
        <dbReference type="Proteomes" id="UP000319817"/>
    </source>
</evidence>
<keyword evidence="2" id="KW-1185">Reference proteome</keyword>
<protein>
    <recommendedName>
        <fullName evidence="3">DUF1598 domain-containing protein</fullName>
    </recommendedName>
</protein>